<dbReference type="InterPro" id="IPR009057">
    <property type="entry name" value="Homeodomain-like_sf"/>
</dbReference>
<keyword evidence="3" id="KW-0804">Transcription</keyword>
<dbReference type="InterPro" id="IPR020449">
    <property type="entry name" value="Tscrpt_reg_AraC-type_HTH"/>
</dbReference>
<reference evidence="5 6" key="2">
    <citation type="journal article" date="2010" name="Stand. Genomic Sci.">
        <title>Complete genome sequence of Chitinophaga pinensis type strain (UQM 2034).</title>
        <authorList>
            <person name="Glavina Del Rio T."/>
            <person name="Abt B."/>
            <person name="Spring S."/>
            <person name="Lapidus A."/>
            <person name="Nolan M."/>
            <person name="Tice H."/>
            <person name="Copeland A."/>
            <person name="Cheng J.F."/>
            <person name="Chen F."/>
            <person name="Bruce D."/>
            <person name="Goodwin L."/>
            <person name="Pitluck S."/>
            <person name="Ivanova N."/>
            <person name="Mavromatis K."/>
            <person name="Mikhailova N."/>
            <person name="Pati A."/>
            <person name="Chen A."/>
            <person name="Palaniappan K."/>
            <person name="Land M."/>
            <person name="Hauser L."/>
            <person name="Chang Y.J."/>
            <person name="Jeffries C.D."/>
            <person name="Chain P."/>
            <person name="Saunders E."/>
            <person name="Detter J.C."/>
            <person name="Brettin T."/>
            <person name="Rohde M."/>
            <person name="Goker M."/>
            <person name="Bristow J."/>
            <person name="Eisen J.A."/>
            <person name="Markowitz V."/>
            <person name="Hugenholtz P."/>
            <person name="Kyrpides N.C."/>
            <person name="Klenk H.P."/>
            <person name="Lucas S."/>
        </authorList>
    </citation>
    <scope>NUCLEOTIDE SEQUENCE [LARGE SCALE GENOMIC DNA]</scope>
    <source>
        <strain evidence="6">ATCC 43595 / DSM 2588 / LMG 13176 / NBRC 15968 / NCIMB 11800 / UQM 2034</strain>
    </source>
</reference>
<dbReference type="EMBL" id="CP001699">
    <property type="protein sequence ID" value="ACU59762.1"/>
    <property type="molecule type" value="Genomic_DNA"/>
</dbReference>
<evidence type="ECO:0000313" key="6">
    <source>
        <dbReference type="Proteomes" id="UP000002215"/>
    </source>
</evidence>
<dbReference type="Pfam" id="PF12833">
    <property type="entry name" value="HTH_18"/>
    <property type="match status" value="1"/>
</dbReference>
<dbReference type="SMART" id="SM00342">
    <property type="entry name" value="HTH_ARAC"/>
    <property type="match status" value="1"/>
</dbReference>
<dbReference type="Proteomes" id="UP000002215">
    <property type="component" value="Chromosome"/>
</dbReference>
<dbReference type="GO" id="GO:0003700">
    <property type="term" value="F:DNA-binding transcription factor activity"/>
    <property type="evidence" value="ECO:0007669"/>
    <property type="project" value="InterPro"/>
</dbReference>
<dbReference type="GO" id="GO:0043565">
    <property type="term" value="F:sequence-specific DNA binding"/>
    <property type="evidence" value="ECO:0007669"/>
    <property type="project" value="InterPro"/>
</dbReference>
<evidence type="ECO:0000259" key="4">
    <source>
        <dbReference type="PROSITE" id="PS01124"/>
    </source>
</evidence>
<accession>A0A979G2X8</accession>
<evidence type="ECO:0000256" key="1">
    <source>
        <dbReference type="ARBA" id="ARBA00023015"/>
    </source>
</evidence>
<dbReference type="Gene3D" id="1.10.10.60">
    <property type="entry name" value="Homeodomain-like"/>
    <property type="match status" value="2"/>
</dbReference>
<protein>
    <submittedName>
        <fullName evidence="5">Transcriptional regulator, AraC family</fullName>
    </submittedName>
</protein>
<dbReference type="PANTHER" id="PTHR43280">
    <property type="entry name" value="ARAC-FAMILY TRANSCRIPTIONAL REGULATOR"/>
    <property type="match status" value="1"/>
</dbReference>
<dbReference type="InterPro" id="IPR018060">
    <property type="entry name" value="HTH_AraC"/>
</dbReference>
<evidence type="ECO:0000256" key="3">
    <source>
        <dbReference type="ARBA" id="ARBA00023163"/>
    </source>
</evidence>
<dbReference type="PANTHER" id="PTHR43280:SF2">
    <property type="entry name" value="HTH-TYPE TRANSCRIPTIONAL REGULATOR EXSA"/>
    <property type="match status" value="1"/>
</dbReference>
<gene>
    <name evidence="5" type="ordered locus">Cpin_2271</name>
</gene>
<name>A0A979G2X8_CHIPD</name>
<dbReference type="AlphaFoldDB" id="A0A979G2X8"/>
<proteinExistence type="predicted"/>
<evidence type="ECO:0000256" key="2">
    <source>
        <dbReference type="ARBA" id="ARBA00023125"/>
    </source>
</evidence>
<evidence type="ECO:0000313" key="5">
    <source>
        <dbReference type="EMBL" id="ACU59762.1"/>
    </source>
</evidence>
<dbReference type="RefSeq" id="WP_012789938.1">
    <property type="nucleotide sequence ID" value="NC_013132.1"/>
</dbReference>
<organism evidence="5 6">
    <name type="scientific">Chitinophaga pinensis (strain ATCC 43595 / DSM 2588 / LMG 13176 / NBRC 15968 / NCIMB 11800 / UQM 2034)</name>
    <dbReference type="NCBI Taxonomy" id="485918"/>
    <lineage>
        <taxon>Bacteria</taxon>
        <taxon>Pseudomonadati</taxon>
        <taxon>Bacteroidota</taxon>
        <taxon>Chitinophagia</taxon>
        <taxon>Chitinophagales</taxon>
        <taxon>Chitinophagaceae</taxon>
        <taxon>Chitinophaga</taxon>
    </lineage>
</organism>
<keyword evidence="1" id="KW-0805">Transcription regulation</keyword>
<dbReference type="KEGG" id="cpi:Cpin_2271"/>
<feature type="domain" description="HTH araC/xylS-type" evidence="4">
    <location>
        <begin position="222"/>
        <end position="320"/>
    </location>
</feature>
<dbReference type="PROSITE" id="PS01124">
    <property type="entry name" value="HTH_ARAC_FAMILY_2"/>
    <property type="match status" value="1"/>
</dbReference>
<dbReference type="SUPFAM" id="SSF46689">
    <property type="entry name" value="Homeodomain-like"/>
    <property type="match status" value="1"/>
</dbReference>
<sequence>MPSLIDILLPEEVKTSRVIPQEFQAHVYPFTKPIFRSTSAFTRIEQIIAIRGCRIMNVTTMVDEDTVMRVRRKNDVLTLHIMLQGTVTWSVPMEGRISLAPGEYRLLKMNTGLHEMLLPAGLSEFIQIDIPPSLIADILPASTLVRSLLTSALSFQCSVSPRPMEQKFRYLIDDIRQTVVKDGIQQLRLYAQLTELITAAIDSLEETGIPPSGNDIHERLIFDIKVYINRHLNKKITLSEIAGAFFISASKLKKDFKKSEQQTVLAYLQEQRMQRAMQLLQASDNKLSHIAQEVGYSNLSSFTREFRKHFDCSPKVVRLNIRNRHI</sequence>
<keyword evidence="2" id="KW-0238">DNA-binding</keyword>
<dbReference type="PRINTS" id="PR00032">
    <property type="entry name" value="HTHARAC"/>
</dbReference>
<dbReference type="OrthoDB" id="651776at2"/>
<reference evidence="6" key="1">
    <citation type="submission" date="2009-08" db="EMBL/GenBank/DDBJ databases">
        <title>The complete genome of Chitinophaga pinensis DSM 2588.</title>
        <authorList>
            <consortium name="US DOE Joint Genome Institute (JGI-PGF)"/>
            <person name="Lucas S."/>
            <person name="Copeland A."/>
            <person name="Lapidus A."/>
            <person name="Glavina del Rio T."/>
            <person name="Dalin E."/>
            <person name="Tice H."/>
            <person name="Bruce D."/>
            <person name="Goodwin L."/>
            <person name="Pitluck S."/>
            <person name="Kyrpides N."/>
            <person name="Mavromatis K."/>
            <person name="Ivanova N."/>
            <person name="Mikhailova N."/>
            <person name="Sims D."/>
            <person name="Meinche L."/>
            <person name="Brettin T."/>
            <person name="Detter J.C."/>
            <person name="Han C."/>
            <person name="Larimer F."/>
            <person name="Land M."/>
            <person name="Hauser L."/>
            <person name="Markowitz V."/>
            <person name="Cheng J.-F."/>
            <person name="Hugenholtz P."/>
            <person name="Woyke T."/>
            <person name="Wu D."/>
            <person name="Spring S."/>
            <person name="Klenk H.-P."/>
            <person name="Eisen J.A."/>
        </authorList>
    </citation>
    <scope>NUCLEOTIDE SEQUENCE [LARGE SCALE GENOMIC DNA]</scope>
    <source>
        <strain evidence="6">ATCC 43595 / DSM 2588 / LMG 13176 / NBRC 15968 / NCIMB 11800 / UQM 2034</strain>
    </source>
</reference>